<accession>A0AAE1S6K4</accession>
<reference evidence="1" key="1">
    <citation type="submission" date="2023-12" db="EMBL/GenBank/DDBJ databases">
        <title>Genome assembly of Anisodus tanguticus.</title>
        <authorList>
            <person name="Wang Y.-J."/>
        </authorList>
    </citation>
    <scope>NUCLEOTIDE SEQUENCE</scope>
    <source>
        <strain evidence="1">KB-2021</strain>
        <tissue evidence="1">Leaf</tissue>
    </source>
</reference>
<dbReference type="EMBL" id="JAVYJV010000008">
    <property type="protein sequence ID" value="KAK4364455.1"/>
    <property type="molecule type" value="Genomic_DNA"/>
</dbReference>
<evidence type="ECO:0000313" key="1">
    <source>
        <dbReference type="EMBL" id="KAK4364455.1"/>
    </source>
</evidence>
<organism evidence="1 2">
    <name type="scientific">Anisodus tanguticus</name>
    <dbReference type="NCBI Taxonomy" id="243964"/>
    <lineage>
        <taxon>Eukaryota</taxon>
        <taxon>Viridiplantae</taxon>
        <taxon>Streptophyta</taxon>
        <taxon>Embryophyta</taxon>
        <taxon>Tracheophyta</taxon>
        <taxon>Spermatophyta</taxon>
        <taxon>Magnoliopsida</taxon>
        <taxon>eudicotyledons</taxon>
        <taxon>Gunneridae</taxon>
        <taxon>Pentapetalae</taxon>
        <taxon>asterids</taxon>
        <taxon>lamiids</taxon>
        <taxon>Solanales</taxon>
        <taxon>Solanaceae</taxon>
        <taxon>Solanoideae</taxon>
        <taxon>Hyoscyameae</taxon>
        <taxon>Anisodus</taxon>
    </lineage>
</organism>
<dbReference type="Proteomes" id="UP001291623">
    <property type="component" value="Unassembled WGS sequence"/>
</dbReference>
<name>A0AAE1S6K4_9SOLA</name>
<dbReference type="AlphaFoldDB" id="A0AAE1S6K4"/>
<proteinExistence type="predicted"/>
<protein>
    <submittedName>
        <fullName evidence="1">Uncharacterized protein</fullName>
    </submittedName>
</protein>
<comment type="caution">
    <text evidence="1">The sequence shown here is derived from an EMBL/GenBank/DDBJ whole genome shotgun (WGS) entry which is preliminary data.</text>
</comment>
<sequence>MEKVNLEFWRPTVLIQTTNISLSAATLCGAIGASDVPIEPLEDFIERLDYKSICETLCGPRSLATWAHFDGSNKYKSMLMSSFIKPTRVWLRLINQRIMPLDHYTEVSKKRVSMVYFFMTGNHVNVGH</sequence>
<gene>
    <name evidence="1" type="ORF">RND71_015813</name>
</gene>
<keyword evidence="2" id="KW-1185">Reference proteome</keyword>
<evidence type="ECO:0000313" key="2">
    <source>
        <dbReference type="Proteomes" id="UP001291623"/>
    </source>
</evidence>